<protein>
    <submittedName>
        <fullName evidence="1">Uncharacterized protein</fullName>
    </submittedName>
</protein>
<sequence length="113" mass="11691">MVQAGGLGAVAQAVDGFGGFAEQIEKVSARHRNFWMLLYGQFVRARRKEASCSPAPTQVPGSPVAAAGRSMPTRVSSRCASVICSGVSASRVTGLPHGIGQVLADRGRVPLGL</sequence>
<reference evidence="1 2" key="1">
    <citation type="submission" date="2019-10" db="EMBL/GenBank/DDBJ databases">
        <title>Whole genome shotgun sequence of Streptomyces angustmyceticus NBRC 3934.</title>
        <authorList>
            <person name="Hosoyama A."/>
            <person name="Ichikawa N."/>
            <person name="Kimura A."/>
            <person name="Kitahashi Y."/>
            <person name="Komaki H."/>
            <person name="Uohara A."/>
        </authorList>
    </citation>
    <scope>NUCLEOTIDE SEQUENCE [LARGE SCALE GENOMIC DNA]</scope>
    <source>
        <strain evidence="1 2">NBRC 3934</strain>
    </source>
</reference>
<evidence type="ECO:0000313" key="1">
    <source>
        <dbReference type="EMBL" id="GES33627.1"/>
    </source>
</evidence>
<keyword evidence="2" id="KW-1185">Reference proteome</keyword>
<dbReference type="AlphaFoldDB" id="A0A5J4LHG3"/>
<organism evidence="1 2">
    <name type="scientific">Streptomyces angustmyceticus</name>
    <dbReference type="NCBI Taxonomy" id="285578"/>
    <lineage>
        <taxon>Bacteria</taxon>
        <taxon>Bacillati</taxon>
        <taxon>Actinomycetota</taxon>
        <taxon>Actinomycetes</taxon>
        <taxon>Kitasatosporales</taxon>
        <taxon>Streptomycetaceae</taxon>
        <taxon>Streptomyces</taxon>
    </lineage>
</organism>
<comment type="caution">
    <text evidence="1">The sequence shown here is derived from an EMBL/GenBank/DDBJ whole genome shotgun (WGS) entry which is preliminary data.</text>
</comment>
<proteinExistence type="predicted"/>
<gene>
    <name evidence="1" type="ORF">San01_61150</name>
</gene>
<accession>A0A5J4LHG3</accession>
<name>A0A5J4LHG3_9ACTN</name>
<evidence type="ECO:0000313" key="2">
    <source>
        <dbReference type="Proteomes" id="UP000325598"/>
    </source>
</evidence>
<dbReference type="Proteomes" id="UP000325598">
    <property type="component" value="Unassembled WGS sequence"/>
</dbReference>
<dbReference type="EMBL" id="BLAG01000020">
    <property type="protein sequence ID" value="GES33627.1"/>
    <property type="molecule type" value="Genomic_DNA"/>
</dbReference>